<protein>
    <submittedName>
        <fullName evidence="6">Putative enterotoxin</fullName>
    </submittedName>
</protein>
<keyword evidence="4" id="KW-1015">Disulfide bond</keyword>
<evidence type="ECO:0000256" key="5">
    <source>
        <dbReference type="SAM" id="SignalP"/>
    </source>
</evidence>
<dbReference type="EMBL" id="NJET01000022">
    <property type="protein sequence ID" value="PHH65076.1"/>
    <property type="molecule type" value="Genomic_DNA"/>
</dbReference>
<name>A0A2C5YBI7_9HYPO</name>
<dbReference type="GO" id="GO:0090729">
    <property type="term" value="F:toxin activity"/>
    <property type="evidence" value="ECO:0007669"/>
    <property type="project" value="UniProtKB-KW"/>
</dbReference>
<dbReference type="Proteomes" id="UP000226192">
    <property type="component" value="Unassembled WGS sequence"/>
</dbReference>
<accession>A0A2C5YBI7</accession>
<evidence type="ECO:0000313" key="7">
    <source>
        <dbReference type="Proteomes" id="UP000226192"/>
    </source>
</evidence>
<evidence type="ECO:0000256" key="4">
    <source>
        <dbReference type="ARBA" id="ARBA00023157"/>
    </source>
</evidence>
<sequence>MKLLLYYLLGLAQAVHSSHTSNTSQRHRKIVFRGDSRSPAHIKLARGFLPYSQGAPTASSFGIWRHISNDITDQHGRRDTAYVTTTASLSISLLHAGMDRKQGWVYVIHATPNILDAVGSLEPGNKWAGEEQYLAAMGIRWEQVLGWMHVKDLEVKKKYDQDDGVTLEWNEEQNLTFAPNINYDFRYEPYAASGPQPQLAGFYGEKEKYKWILPWKTFQKRTLLDYGLEFMNRHGGAVGWTGQAPLFTGHVPDFRKSRGSREAAVDESFTLVDALRSRPEEWNKAIADFIDGL</sequence>
<keyword evidence="1" id="KW-0800">Toxin</keyword>
<dbReference type="STRING" id="1399860.A0A2C5YBI7"/>
<gene>
    <name evidence="6" type="ORF">CDD81_3474</name>
</gene>
<keyword evidence="2 5" id="KW-0732">Signal</keyword>
<feature type="chain" id="PRO_5012338230" evidence="5">
    <location>
        <begin position="18"/>
        <end position="293"/>
    </location>
</feature>
<feature type="signal peptide" evidence="5">
    <location>
        <begin position="1"/>
        <end position="17"/>
    </location>
</feature>
<reference evidence="6 7" key="1">
    <citation type="submission" date="2017-06" db="EMBL/GenBank/DDBJ databases">
        <title>Ant-infecting Ophiocordyceps genomes reveal a high diversity of potential behavioral manipulation genes and a possible major role for enterotoxins.</title>
        <authorList>
            <person name="De Bekker C."/>
            <person name="Evans H.C."/>
            <person name="Brachmann A."/>
            <person name="Hughes D.P."/>
        </authorList>
    </citation>
    <scope>NUCLEOTIDE SEQUENCE [LARGE SCALE GENOMIC DNA]</scope>
    <source>
        <strain evidence="6 7">Map64</strain>
    </source>
</reference>
<keyword evidence="7" id="KW-1185">Reference proteome</keyword>
<proteinExistence type="predicted"/>
<evidence type="ECO:0000256" key="2">
    <source>
        <dbReference type="ARBA" id="ARBA00022729"/>
    </source>
</evidence>
<evidence type="ECO:0000313" key="6">
    <source>
        <dbReference type="EMBL" id="PHH65076.1"/>
    </source>
</evidence>
<dbReference type="OrthoDB" id="4927890at2759"/>
<dbReference type="Pfam" id="PF01375">
    <property type="entry name" value="Enterotoxin_a"/>
    <property type="match status" value="1"/>
</dbReference>
<evidence type="ECO:0000256" key="1">
    <source>
        <dbReference type="ARBA" id="ARBA00022656"/>
    </source>
</evidence>
<dbReference type="SUPFAM" id="SSF56399">
    <property type="entry name" value="ADP-ribosylation"/>
    <property type="match status" value="1"/>
</dbReference>
<organism evidence="6 7">
    <name type="scientific">Ophiocordyceps australis</name>
    <dbReference type="NCBI Taxonomy" id="1399860"/>
    <lineage>
        <taxon>Eukaryota</taxon>
        <taxon>Fungi</taxon>
        <taxon>Dikarya</taxon>
        <taxon>Ascomycota</taxon>
        <taxon>Pezizomycotina</taxon>
        <taxon>Sordariomycetes</taxon>
        <taxon>Hypocreomycetidae</taxon>
        <taxon>Hypocreales</taxon>
        <taxon>Ophiocordycipitaceae</taxon>
        <taxon>Ophiocordyceps</taxon>
    </lineage>
</organism>
<dbReference type="InterPro" id="IPR001144">
    <property type="entry name" value="Enterotoxin_A"/>
</dbReference>
<dbReference type="AlphaFoldDB" id="A0A2C5YBI7"/>
<keyword evidence="3" id="KW-0843">Virulence</keyword>
<evidence type="ECO:0000256" key="3">
    <source>
        <dbReference type="ARBA" id="ARBA00023026"/>
    </source>
</evidence>
<comment type="caution">
    <text evidence="6">The sequence shown here is derived from an EMBL/GenBank/DDBJ whole genome shotgun (WGS) entry which is preliminary data.</text>
</comment>
<dbReference type="Gene3D" id="3.90.210.10">
    <property type="entry name" value="Heat-Labile Enterotoxin, subunit A"/>
    <property type="match status" value="1"/>
</dbReference>